<comment type="caution">
    <text evidence="1">The sequence shown here is derived from an EMBL/GenBank/DDBJ whole genome shotgun (WGS) entry which is preliminary data.</text>
</comment>
<organism evidence="1 2">
    <name type="scientific">Physocladia obscura</name>
    <dbReference type="NCBI Taxonomy" id="109957"/>
    <lineage>
        <taxon>Eukaryota</taxon>
        <taxon>Fungi</taxon>
        <taxon>Fungi incertae sedis</taxon>
        <taxon>Chytridiomycota</taxon>
        <taxon>Chytridiomycota incertae sedis</taxon>
        <taxon>Chytridiomycetes</taxon>
        <taxon>Chytridiales</taxon>
        <taxon>Chytriomycetaceae</taxon>
        <taxon>Physocladia</taxon>
    </lineage>
</organism>
<dbReference type="EMBL" id="JADGJH010001442">
    <property type="protein sequence ID" value="KAJ3113509.1"/>
    <property type="molecule type" value="Genomic_DNA"/>
</dbReference>
<protein>
    <submittedName>
        <fullName evidence="1">Uncharacterized protein</fullName>
    </submittedName>
</protein>
<evidence type="ECO:0000313" key="2">
    <source>
        <dbReference type="Proteomes" id="UP001211907"/>
    </source>
</evidence>
<dbReference type="Proteomes" id="UP001211907">
    <property type="component" value="Unassembled WGS sequence"/>
</dbReference>
<gene>
    <name evidence="1" type="ORF">HK100_001962</name>
</gene>
<reference evidence="1" key="1">
    <citation type="submission" date="2020-05" db="EMBL/GenBank/DDBJ databases">
        <title>Phylogenomic resolution of chytrid fungi.</title>
        <authorList>
            <person name="Stajich J.E."/>
            <person name="Amses K."/>
            <person name="Simmons R."/>
            <person name="Seto K."/>
            <person name="Myers J."/>
            <person name="Bonds A."/>
            <person name="Quandt C.A."/>
            <person name="Barry K."/>
            <person name="Liu P."/>
            <person name="Grigoriev I."/>
            <person name="Longcore J.E."/>
            <person name="James T.Y."/>
        </authorList>
    </citation>
    <scope>NUCLEOTIDE SEQUENCE</scope>
    <source>
        <strain evidence="1">JEL0513</strain>
    </source>
</reference>
<evidence type="ECO:0000313" key="1">
    <source>
        <dbReference type="EMBL" id="KAJ3113509.1"/>
    </source>
</evidence>
<keyword evidence="2" id="KW-1185">Reference proteome</keyword>
<accession>A0AAD5SYL2</accession>
<proteinExistence type="predicted"/>
<dbReference type="AlphaFoldDB" id="A0AAD5SYL2"/>
<sequence length="202" mass="23466">MPFIYVVKDIRLPTTVFGARGALVKVTSKDTATSSRTRQKCDKAYLRLFDPFGNLRNKLMQESHPVSLLLDTIPKVSTTIKGNSHFIKWIVSLVEDTKPCQFLIYWAPTIVDNWVGTGFTAEFTWQPTSEPPENIPFLDFQQQHDWLSLFLPEIENALQRKKRPKRSRDPSGQQVSDKDIYEEDWEWEKLNDKYVDEENGVV</sequence>
<name>A0AAD5SYL2_9FUNG</name>